<accession>A0A931DKX9</accession>
<evidence type="ECO:0000313" key="2">
    <source>
        <dbReference type="Proteomes" id="UP000614047"/>
    </source>
</evidence>
<sequence>MTVTLTKPAEPAPLTLARRALAEVAKLRDHTVAPSHLAYVLGDLTRALEQMVTLFNSLETTTEFGVFYFSRTAGRHVTEPCRDRFDAQSVLTQTRRRLDVGAQLAARVKLLPLPAGDWVVLSAEDARVALEADR</sequence>
<dbReference type="EMBL" id="JADOUA010000001">
    <property type="protein sequence ID" value="MBG6089967.1"/>
    <property type="molecule type" value="Genomic_DNA"/>
</dbReference>
<dbReference type="AlphaFoldDB" id="A0A931DKX9"/>
<evidence type="ECO:0000313" key="1">
    <source>
        <dbReference type="EMBL" id="MBG6089967.1"/>
    </source>
</evidence>
<dbReference type="Proteomes" id="UP000614047">
    <property type="component" value="Unassembled WGS sequence"/>
</dbReference>
<dbReference type="RefSeq" id="WP_197012502.1">
    <property type="nucleotide sequence ID" value="NZ_BAABES010000010.1"/>
</dbReference>
<name>A0A931DKX9_9ACTN</name>
<protein>
    <submittedName>
        <fullName evidence="1">Uncharacterized protein</fullName>
    </submittedName>
</protein>
<gene>
    <name evidence="1" type="ORF">IW256_004080</name>
</gene>
<organism evidence="1 2">
    <name type="scientific">Actinomadura viridis</name>
    <dbReference type="NCBI Taxonomy" id="58110"/>
    <lineage>
        <taxon>Bacteria</taxon>
        <taxon>Bacillati</taxon>
        <taxon>Actinomycetota</taxon>
        <taxon>Actinomycetes</taxon>
        <taxon>Streptosporangiales</taxon>
        <taxon>Thermomonosporaceae</taxon>
        <taxon>Actinomadura</taxon>
    </lineage>
</organism>
<reference evidence="1" key="1">
    <citation type="submission" date="2020-11" db="EMBL/GenBank/DDBJ databases">
        <title>Sequencing the genomes of 1000 actinobacteria strains.</title>
        <authorList>
            <person name="Klenk H.-P."/>
        </authorList>
    </citation>
    <scope>NUCLEOTIDE SEQUENCE</scope>
    <source>
        <strain evidence="1">DSM 43175</strain>
    </source>
</reference>
<proteinExistence type="predicted"/>
<keyword evidence="2" id="KW-1185">Reference proteome</keyword>
<comment type="caution">
    <text evidence="1">The sequence shown here is derived from an EMBL/GenBank/DDBJ whole genome shotgun (WGS) entry which is preliminary data.</text>
</comment>